<keyword evidence="3" id="KW-1185">Reference proteome</keyword>
<feature type="transmembrane region" description="Helical" evidence="1">
    <location>
        <begin position="6"/>
        <end position="31"/>
    </location>
</feature>
<dbReference type="EMBL" id="KZ679686">
    <property type="protein sequence ID" value="PTB51277.1"/>
    <property type="molecule type" value="Genomic_DNA"/>
</dbReference>
<gene>
    <name evidence="2" type="ORF">M431DRAFT_238958</name>
</gene>
<keyword evidence="1" id="KW-1133">Transmembrane helix</keyword>
<dbReference type="Proteomes" id="UP000241690">
    <property type="component" value="Unassembled WGS sequence"/>
</dbReference>
<keyword evidence="1" id="KW-0472">Membrane</keyword>
<keyword evidence="1" id="KW-0812">Transmembrane</keyword>
<reference evidence="2 3" key="1">
    <citation type="submission" date="2016-07" db="EMBL/GenBank/DDBJ databases">
        <title>Multiple horizontal gene transfer events from other fungi enriched the ability of initially mycotrophic Trichoderma (Ascomycota) to feed on dead plant biomass.</title>
        <authorList>
            <consortium name="DOE Joint Genome Institute"/>
            <person name="Aerts A."/>
            <person name="Atanasova L."/>
            <person name="Chenthamara K."/>
            <person name="Zhang J."/>
            <person name="Grujic M."/>
            <person name="Henrissat B."/>
            <person name="Kuo A."/>
            <person name="Salamov A."/>
            <person name="Lipzen A."/>
            <person name="Labutti K."/>
            <person name="Barry K."/>
            <person name="Miao Y."/>
            <person name="Rahimi M.J."/>
            <person name="Shen Q."/>
            <person name="Grigoriev I.V."/>
            <person name="Kubicek C.P."/>
            <person name="Druzhinina I.S."/>
        </authorList>
    </citation>
    <scope>NUCLEOTIDE SEQUENCE [LARGE SCALE GENOMIC DNA]</scope>
    <source>
        <strain evidence="2 3">CBS 226.95</strain>
    </source>
</reference>
<accession>A0A2T4A2H7</accession>
<organism evidence="2 3">
    <name type="scientific">Trichoderma harzianum CBS 226.95</name>
    <dbReference type="NCBI Taxonomy" id="983964"/>
    <lineage>
        <taxon>Eukaryota</taxon>
        <taxon>Fungi</taxon>
        <taxon>Dikarya</taxon>
        <taxon>Ascomycota</taxon>
        <taxon>Pezizomycotina</taxon>
        <taxon>Sordariomycetes</taxon>
        <taxon>Hypocreomycetidae</taxon>
        <taxon>Hypocreales</taxon>
        <taxon>Hypocreaceae</taxon>
        <taxon>Trichoderma</taxon>
    </lineage>
</organism>
<sequence>MEAWQIIHHPLILLGYAFLTAKCLVLNIWLWDISHDFSNRQRHRDERYGKAAFFYSLIWTAHYGSYFVSALCLPLPKLPKSLRLKMETRFSSLHEIAIRIGFALRFYQWLSYFRATEEAENASYCLECIFGLAWVSFWPIMNSSLDIFFNIAFDMYWPFTAQNIRRGRPNLELKGEAQFQELLSVENKKAEA</sequence>
<proteinExistence type="predicted"/>
<dbReference type="RefSeq" id="XP_024770954.1">
    <property type="nucleotide sequence ID" value="XM_024913696.1"/>
</dbReference>
<feature type="transmembrane region" description="Helical" evidence="1">
    <location>
        <begin position="52"/>
        <end position="76"/>
    </location>
</feature>
<name>A0A2T4A2H7_TRIHA</name>
<evidence type="ECO:0000313" key="2">
    <source>
        <dbReference type="EMBL" id="PTB51277.1"/>
    </source>
</evidence>
<evidence type="ECO:0000256" key="1">
    <source>
        <dbReference type="SAM" id="Phobius"/>
    </source>
</evidence>
<protein>
    <submittedName>
        <fullName evidence="2">Uncharacterized protein</fullName>
    </submittedName>
</protein>
<evidence type="ECO:0000313" key="3">
    <source>
        <dbReference type="Proteomes" id="UP000241690"/>
    </source>
</evidence>
<dbReference type="AlphaFoldDB" id="A0A2T4A2H7"/>
<dbReference type="GeneID" id="36622259"/>